<name>A0ABV4IB98_9BURK</name>
<dbReference type="RefSeq" id="WP_370891670.1">
    <property type="nucleotide sequence ID" value="NZ_JBGJLR010000005.1"/>
</dbReference>
<keyword evidence="2" id="KW-1185">Reference proteome</keyword>
<gene>
    <name evidence="1" type="ORF">ACBP88_06485</name>
</gene>
<dbReference type="Pfam" id="PF10109">
    <property type="entry name" value="Phage_TAC_7"/>
    <property type="match status" value="1"/>
</dbReference>
<evidence type="ECO:0000313" key="2">
    <source>
        <dbReference type="Proteomes" id="UP001567350"/>
    </source>
</evidence>
<dbReference type="InterPro" id="IPR019289">
    <property type="entry name" value="Phage_tail_E/E"/>
</dbReference>
<organism evidence="1 2">
    <name type="scientific">Comamonas jiangduensis</name>
    <dbReference type="NCBI Taxonomy" id="1194168"/>
    <lineage>
        <taxon>Bacteria</taxon>
        <taxon>Pseudomonadati</taxon>
        <taxon>Pseudomonadota</taxon>
        <taxon>Betaproteobacteria</taxon>
        <taxon>Burkholderiales</taxon>
        <taxon>Comamonadaceae</taxon>
        <taxon>Comamonas</taxon>
    </lineage>
</organism>
<protein>
    <submittedName>
        <fullName evidence="1">Phage tail assembly protein</fullName>
    </submittedName>
</protein>
<reference evidence="1 2" key="1">
    <citation type="submission" date="2024-08" db="EMBL/GenBank/DDBJ databases">
        <authorList>
            <person name="Feng Z."/>
            <person name="Ronholm J."/>
        </authorList>
    </citation>
    <scope>NUCLEOTIDE SEQUENCE [LARGE SCALE GENOMIC DNA]</scope>
    <source>
        <strain evidence="1 2">4-AB0-8</strain>
    </source>
</reference>
<proteinExistence type="predicted"/>
<dbReference type="Proteomes" id="UP001567350">
    <property type="component" value="Unassembled WGS sequence"/>
</dbReference>
<dbReference type="EMBL" id="JBGJLR010000005">
    <property type="protein sequence ID" value="MEZ2739112.1"/>
    <property type="molecule type" value="Genomic_DNA"/>
</dbReference>
<comment type="caution">
    <text evidence="1">The sequence shown here is derived from an EMBL/GenBank/DDBJ whole genome shotgun (WGS) entry which is preliminary data.</text>
</comment>
<evidence type="ECO:0000313" key="1">
    <source>
        <dbReference type="EMBL" id="MEZ2739112.1"/>
    </source>
</evidence>
<accession>A0ABV4IB98</accession>
<sequence length="102" mass="10986">MSTADKTSSTVKLDYPIKAAGDKEITEITVNKPSSGALRGLALTDLLRMETNALQTILPRVTQPMLVKQDIEKIDPADLVQLGTAVVGFLVPKSEKADFQST</sequence>